<sequence>MGCNNRPLPGLLFSRLVAQRPSGCDPNFSDKINGHKVNILTKNRLLIHTYVVDRILVVSMSSCPGEECNPLSHQCFSSLPKELYAPRTHPTHYSRISIIFLRQYSIFKISSTIIQRP</sequence>
<dbReference type="EMBL" id="LHQQ01000001">
    <property type="protein sequence ID" value="KOS48912.1"/>
    <property type="molecule type" value="Genomic_DNA"/>
</dbReference>
<evidence type="ECO:0000313" key="1">
    <source>
        <dbReference type="EMBL" id="KOS48912.1"/>
    </source>
</evidence>
<dbReference type="Proteomes" id="UP000037696">
    <property type="component" value="Unassembled WGS sequence"/>
</dbReference>
<comment type="caution">
    <text evidence="1">The sequence shown here is derived from an EMBL/GenBank/DDBJ whole genome shotgun (WGS) entry which is preliminary data.</text>
</comment>
<keyword evidence="2" id="KW-1185">Reference proteome</keyword>
<organism evidence="1 2">
    <name type="scientific">Penicillium nordicum</name>
    <dbReference type="NCBI Taxonomy" id="229535"/>
    <lineage>
        <taxon>Eukaryota</taxon>
        <taxon>Fungi</taxon>
        <taxon>Dikarya</taxon>
        <taxon>Ascomycota</taxon>
        <taxon>Pezizomycotina</taxon>
        <taxon>Eurotiomycetes</taxon>
        <taxon>Eurotiomycetidae</taxon>
        <taxon>Eurotiales</taxon>
        <taxon>Aspergillaceae</taxon>
        <taxon>Penicillium</taxon>
    </lineage>
</organism>
<reference evidence="1 2" key="1">
    <citation type="submission" date="2015-08" db="EMBL/GenBank/DDBJ databases">
        <title>Genome sequencing of Penicillium nordicum.</title>
        <authorList>
            <person name="Nguyen H.D."/>
            <person name="Seifert K.A."/>
        </authorList>
    </citation>
    <scope>NUCLEOTIDE SEQUENCE [LARGE SCALE GENOMIC DNA]</scope>
    <source>
        <strain evidence="1 2">DAOMC 185683</strain>
    </source>
</reference>
<evidence type="ECO:0000313" key="2">
    <source>
        <dbReference type="Proteomes" id="UP000037696"/>
    </source>
</evidence>
<proteinExistence type="predicted"/>
<protein>
    <submittedName>
        <fullName evidence="1">Uncharacterized protein</fullName>
    </submittedName>
</protein>
<name>A0A0M9WL02_9EURO</name>
<gene>
    <name evidence="1" type="ORF">ACN38_g59</name>
</gene>
<accession>A0A0M9WL02</accession>
<dbReference type="AlphaFoldDB" id="A0A0M9WL02"/>